<dbReference type="EMBL" id="PGXC01000005">
    <property type="protein sequence ID" value="PKK90421.1"/>
    <property type="molecule type" value="Genomic_DNA"/>
</dbReference>
<dbReference type="Pfam" id="PF09295">
    <property type="entry name" value="ChAPs"/>
    <property type="match status" value="1"/>
</dbReference>
<dbReference type="SMART" id="SM00028">
    <property type="entry name" value="TPR"/>
    <property type="match status" value="4"/>
</dbReference>
<dbReference type="PANTHER" id="PTHR12558">
    <property type="entry name" value="CELL DIVISION CYCLE 16,23,27"/>
    <property type="match status" value="1"/>
</dbReference>
<dbReference type="GO" id="GO:0005737">
    <property type="term" value="C:cytoplasm"/>
    <property type="evidence" value="ECO:0007669"/>
    <property type="project" value="UniProtKB-ARBA"/>
</dbReference>
<organism evidence="3 4">
    <name type="scientific">Candidatus Wallbacteria bacterium HGW-Wallbacteria-1</name>
    <dbReference type="NCBI Taxonomy" id="2013854"/>
    <lineage>
        <taxon>Bacteria</taxon>
        <taxon>Candidatus Walliibacteriota</taxon>
    </lineage>
</organism>
<proteinExistence type="predicted"/>
<feature type="region of interest" description="Disordered" evidence="2">
    <location>
        <begin position="426"/>
        <end position="461"/>
    </location>
</feature>
<dbReference type="InterPro" id="IPR011990">
    <property type="entry name" value="TPR-like_helical_dom_sf"/>
</dbReference>
<sequence length="461" mass="49743">MCIGNFGELFRGKSYGFLFLAWFVMALIPAMAADTLQNTEPVCTEDHDHSAHAALPPVAAEPGPGSIQGGAPVWALELQKFFDHISSGRIEASALAQKEILKLDPGKAVCDLMSISMASVQGPPELKALAERLTTAENRTEHDLLYLVRGMSVNGFEAGVEKSLKTLMPMFRNPDVIASAYSLLGSQYLNAGNPQEALKMAEKALAVSADNIDALVIRGDASMQVGDFDTALGAFKKAAEKTDAPQISDMILTCYLEKGMFSEAMAVIDEKMKVSPSDVALMKLRIQCLYQDKRTAEAMALADKYMAQLPDSADIVTSKAFLLFNNESPGDAVTLLQGFIDKHPREASTLFYMANLLFQMNDQDAAQVYALRAIEADPTVPEHYLIACDTYLAKGKKDEALALLRKGMENAADPVAAQTIKRIMNEIENQPLAPSGNPSPVSPAPVSPSTGKSESNSGDRK</sequence>
<dbReference type="Proteomes" id="UP000233256">
    <property type="component" value="Unassembled WGS sequence"/>
</dbReference>
<protein>
    <submittedName>
        <fullName evidence="3">Uncharacterized protein</fullName>
    </submittedName>
</protein>
<dbReference type="GO" id="GO:0016192">
    <property type="term" value="P:vesicle-mediated transport"/>
    <property type="evidence" value="ECO:0007669"/>
    <property type="project" value="UniProtKB-ARBA"/>
</dbReference>
<name>A0A2N1PQ12_9BACT</name>
<dbReference type="PANTHER" id="PTHR12558:SF44">
    <property type="entry name" value="TETRATRICOPEPTIDE REPEAT-CONTAINING PROTEIN"/>
    <property type="match status" value="1"/>
</dbReference>
<keyword evidence="1" id="KW-0802">TPR repeat</keyword>
<dbReference type="InterPro" id="IPR015374">
    <property type="entry name" value="ChAPs"/>
</dbReference>
<dbReference type="GO" id="GO:0032991">
    <property type="term" value="C:protein-containing complex"/>
    <property type="evidence" value="ECO:0007669"/>
    <property type="project" value="UniProtKB-ARBA"/>
</dbReference>
<dbReference type="SUPFAM" id="SSF48452">
    <property type="entry name" value="TPR-like"/>
    <property type="match status" value="2"/>
</dbReference>
<dbReference type="Gene3D" id="1.25.40.10">
    <property type="entry name" value="Tetratricopeptide repeat domain"/>
    <property type="match status" value="1"/>
</dbReference>
<dbReference type="Pfam" id="PF13432">
    <property type="entry name" value="TPR_16"/>
    <property type="match status" value="1"/>
</dbReference>
<evidence type="ECO:0000313" key="4">
    <source>
        <dbReference type="Proteomes" id="UP000233256"/>
    </source>
</evidence>
<gene>
    <name evidence="3" type="ORF">CVV64_08635</name>
</gene>
<dbReference type="AlphaFoldDB" id="A0A2N1PQ12"/>
<evidence type="ECO:0000256" key="1">
    <source>
        <dbReference type="PROSITE-ProRule" id="PRU00339"/>
    </source>
</evidence>
<reference evidence="3 4" key="1">
    <citation type="journal article" date="2017" name="ISME J.">
        <title>Potential for microbial H2 and metal transformations associated with novel bacteria and archaea in deep terrestrial subsurface sediments.</title>
        <authorList>
            <person name="Hernsdorf A.W."/>
            <person name="Amano Y."/>
            <person name="Miyakawa K."/>
            <person name="Ise K."/>
            <person name="Suzuki Y."/>
            <person name="Anantharaman K."/>
            <person name="Probst A."/>
            <person name="Burstein D."/>
            <person name="Thomas B.C."/>
            <person name="Banfield J.F."/>
        </authorList>
    </citation>
    <scope>NUCLEOTIDE SEQUENCE [LARGE SCALE GENOMIC DNA]</scope>
    <source>
        <strain evidence="3">HGW-Wallbacteria-1</strain>
    </source>
</reference>
<dbReference type="PROSITE" id="PS50005">
    <property type="entry name" value="TPR"/>
    <property type="match status" value="1"/>
</dbReference>
<evidence type="ECO:0000313" key="3">
    <source>
        <dbReference type="EMBL" id="PKK90421.1"/>
    </source>
</evidence>
<feature type="repeat" description="TPR" evidence="1">
    <location>
        <begin position="178"/>
        <end position="211"/>
    </location>
</feature>
<feature type="compositionally biased region" description="Polar residues" evidence="2">
    <location>
        <begin position="450"/>
        <end position="461"/>
    </location>
</feature>
<evidence type="ECO:0000256" key="2">
    <source>
        <dbReference type="SAM" id="MobiDB-lite"/>
    </source>
</evidence>
<accession>A0A2N1PQ12</accession>
<comment type="caution">
    <text evidence="3">The sequence shown here is derived from an EMBL/GenBank/DDBJ whole genome shotgun (WGS) entry which is preliminary data.</text>
</comment>
<dbReference type="GO" id="GO:0012505">
    <property type="term" value="C:endomembrane system"/>
    <property type="evidence" value="ECO:0007669"/>
    <property type="project" value="UniProtKB-ARBA"/>
</dbReference>
<dbReference type="GO" id="GO:0051301">
    <property type="term" value="P:cell division"/>
    <property type="evidence" value="ECO:0007669"/>
    <property type="project" value="TreeGrafter"/>
</dbReference>
<dbReference type="InterPro" id="IPR019734">
    <property type="entry name" value="TPR_rpt"/>
</dbReference>